<evidence type="ECO:0000256" key="5">
    <source>
        <dbReference type="PROSITE-ProRule" id="PRU00221"/>
    </source>
</evidence>
<evidence type="ECO:0000256" key="3">
    <source>
        <dbReference type="ARBA" id="ARBA00022737"/>
    </source>
</evidence>
<dbReference type="InterPro" id="IPR015943">
    <property type="entry name" value="WD40/YVTN_repeat-like_dom_sf"/>
</dbReference>
<dbReference type="EMBL" id="LT608179">
    <property type="protein sequence ID" value="SCM06423.1"/>
    <property type="molecule type" value="Genomic_DNA"/>
</dbReference>
<comment type="subcellular location">
    <subcellularLocation>
        <location evidence="1">Nucleus</location>
        <location evidence="1">Nucleolus</location>
    </subcellularLocation>
</comment>
<evidence type="ECO:0000313" key="7">
    <source>
        <dbReference type="EMBL" id="SCM09787.1"/>
    </source>
</evidence>
<accession>A0A1C6XPF6</accession>
<dbReference type="GO" id="GO:0045943">
    <property type="term" value="P:positive regulation of transcription by RNA polymerase I"/>
    <property type="evidence" value="ECO:0007669"/>
    <property type="project" value="TreeGrafter"/>
</dbReference>
<keyword evidence="3" id="KW-0677">Repeat</keyword>
<dbReference type="Gene3D" id="2.130.10.10">
    <property type="entry name" value="YVTN repeat-like/Quinoprotein amine dehydrogenase"/>
    <property type="match status" value="1"/>
</dbReference>
<evidence type="ECO:0000313" key="8">
    <source>
        <dbReference type="Proteomes" id="UP000195489"/>
    </source>
</evidence>
<keyword evidence="4" id="KW-0539">Nucleus</keyword>
<evidence type="ECO:0000256" key="1">
    <source>
        <dbReference type="ARBA" id="ARBA00004604"/>
    </source>
</evidence>
<dbReference type="GO" id="GO:0006364">
    <property type="term" value="P:rRNA processing"/>
    <property type="evidence" value="ECO:0007669"/>
    <property type="project" value="TreeGrafter"/>
</dbReference>
<gene>
    <name evidence="6" type="primary">UTP15</name>
    <name evidence="6" type="ORF">PCHAJ_000418400</name>
    <name evidence="7" type="ORF">PCHCB_000422100</name>
</gene>
<organism evidence="6 9">
    <name type="scientific">Plasmodium chabaudi chabaudi</name>
    <dbReference type="NCBI Taxonomy" id="31271"/>
    <lineage>
        <taxon>Eukaryota</taxon>
        <taxon>Sar</taxon>
        <taxon>Alveolata</taxon>
        <taxon>Apicomplexa</taxon>
        <taxon>Aconoidasida</taxon>
        <taxon>Haemosporida</taxon>
        <taxon>Plasmodiidae</taxon>
        <taxon>Plasmodium</taxon>
        <taxon>Plasmodium (Vinckeia)</taxon>
    </lineage>
</organism>
<feature type="repeat" description="WD" evidence="5">
    <location>
        <begin position="111"/>
        <end position="152"/>
    </location>
</feature>
<dbReference type="PROSITE" id="PS50294">
    <property type="entry name" value="WD_REPEATS_REGION"/>
    <property type="match status" value="1"/>
</dbReference>
<dbReference type="SUPFAM" id="SSF50978">
    <property type="entry name" value="WD40 repeat-like"/>
    <property type="match status" value="1"/>
</dbReference>
<protein>
    <submittedName>
        <fullName evidence="6">U3 small nucleolar RNA-associated protein 15, putative</fullName>
    </submittedName>
</protein>
<keyword evidence="2 5" id="KW-0853">WD repeat</keyword>
<evidence type="ECO:0000256" key="4">
    <source>
        <dbReference type="ARBA" id="ARBA00023242"/>
    </source>
</evidence>
<dbReference type="Proteomes" id="UP000195489">
    <property type="component" value="Chromosome 13"/>
</dbReference>
<dbReference type="PROSITE" id="PS00678">
    <property type="entry name" value="WD_REPEATS_1"/>
    <property type="match status" value="1"/>
</dbReference>
<dbReference type="SMART" id="SM00320">
    <property type="entry name" value="WD40"/>
    <property type="match status" value="2"/>
</dbReference>
<evidence type="ECO:0000256" key="2">
    <source>
        <dbReference type="ARBA" id="ARBA00022574"/>
    </source>
</evidence>
<reference evidence="8 9" key="1">
    <citation type="submission" date="2016-08" db="EMBL/GenBank/DDBJ databases">
        <authorList>
            <consortium name="Pathogen Informatics"/>
        </authorList>
    </citation>
    <scope>NUCLEOTIDE SEQUENCE [LARGE SCALE GENOMIC DNA]</scope>
    <source>
        <strain evidence="6 9">AJ</strain>
        <strain evidence="7 8">CB</strain>
    </source>
</reference>
<dbReference type="InterPro" id="IPR036322">
    <property type="entry name" value="WD40_repeat_dom_sf"/>
</dbReference>
<dbReference type="InterPro" id="IPR019775">
    <property type="entry name" value="WD40_repeat_CS"/>
</dbReference>
<sequence length="464" mass="54842">MSFFQPIELIRKKKTVLQDCKDYLFDFKIVKKENLNSPIKSVSIWREYAAIGCNDTVSLYDIKGKWLQKKYSCKENISFLKFRDDKMLGVGMENGNIELIGIFFFDRIKNLKGHKSSINDMCFSSNFQKLYSCSRDFTIKIWNILEGKCENTLDYHIDSVTSICMYKGSEDNYLISSSYDGYIYFYNLDKNENTNKLELKSPIEYIYIYKDEYICVAVKNVIKIYSLENMNFIKDIIITTKTIYFLNSFNKYIVAASIDASIYFIDPQLKHPEKTKVVSIFSTHQASKCISIYENTICLAENGGIWSIYAYCEGEKKTIKNKRKYSIINLEEEKYRFTNKNINHYIRTFKYNDALIEAINHESRSILSLIDYLSKQNMLLAACSTFCEERVLKILRFFKSKFVLDILMFEFFFSFLSANKWIETSKNKQILNLFKELQYAFSRMIRITDYYKNLKEITDDLKNK</sequence>
<proteinExistence type="predicted"/>
<dbReference type="PANTHER" id="PTHR19924:SF26">
    <property type="entry name" value="U3 SMALL NUCLEOLAR RNA-ASSOCIATED PROTEIN 15 HOMOLOG"/>
    <property type="match status" value="1"/>
</dbReference>
<name>A0A1C6XPF6_PLACU</name>
<dbReference type="PANTHER" id="PTHR19924">
    <property type="entry name" value="UTP15 U3 SMALL NUCLEOLAR RNA-ASSOCIATED PROTEIN 15 FAMILY MEMBER"/>
    <property type="match status" value="1"/>
</dbReference>
<dbReference type="EMBL" id="LT608165">
    <property type="protein sequence ID" value="SCM09787.1"/>
    <property type="molecule type" value="Genomic_DNA"/>
</dbReference>
<dbReference type="Proteomes" id="UP000507163">
    <property type="component" value="Chromosome 13"/>
</dbReference>
<evidence type="ECO:0000313" key="6">
    <source>
        <dbReference type="EMBL" id="SCM06423.1"/>
    </source>
</evidence>
<evidence type="ECO:0000313" key="9">
    <source>
        <dbReference type="Proteomes" id="UP000507163"/>
    </source>
</evidence>
<dbReference type="PROSITE" id="PS50082">
    <property type="entry name" value="WD_REPEATS_2"/>
    <property type="match status" value="1"/>
</dbReference>
<dbReference type="InterPro" id="IPR001680">
    <property type="entry name" value="WD40_rpt"/>
</dbReference>
<dbReference type="AlphaFoldDB" id="A0A1C6XPF6"/>
<dbReference type="GO" id="GO:0005730">
    <property type="term" value="C:nucleolus"/>
    <property type="evidence" value="ECO:0007669"/>
    <property type="project" value="UniProtKB-SubCell"/>
</dbReference>
<dbReference type="Pfam" id="PF00400">
    <property type="entry name" value="WD40"/>
    <property type="match status" value="2"/>
</dbReference>